<dbReference type="GeneID" id="36832997"/>
<gene>
    <name evidence="1" type="ORF">DFR85_12535</name>
</gene>
<organism evidence="1 2">
    <name type="scientific">Acidianus brierleyi</name>
    <dbReference type="NCBI Taxonomy" id="41673"/>
    <lineage>
        <taxon>Archaea</taxon>
        <taxon>Thermoproteota</taxon>
        <taxon>Thermoprotei</taxon>
        <taxon>Sulfolobales</taxon>
        <taxon>Sulfolobaceae</taxon>
        <taxon>Acidianus</taxon>
    </lineage>
</organism>
<reference evidence="1 2" key="1">
    <citation type="submission" date="2018-05" db="EMBL/GenBank/DDBJ databases">
        <title>Complete Genome Sequences of Extremely Thermoacidophilic, Metal-Mobilizing Type-Strain Members of the Archaeal Family Sulfolobaceae: Acidianus brierleyi DSM-1651T, Acidianus sulfidivorans DSM-18786T, Metallosphaera hakonensis DSM-7519T, and Metallosphaera prunae DSM-10039T.</title>
        <authorList>
            <person name="Counts J.A."/>
            <person name="Kelly R.M."/>
        </authorList>
    </citation>
    <scope>NUCLEOTIDE SEQUENCE [LARGE SCALE GENOMIC DNA]</scope>
    <source>
        <strain evidence="1 2">DSM 1651</strain>
    </source>
</reference>
<dbReference type="Proteomes" id="UP000248044">
    <property type="component" value="Chromosome"/>
</dbReference>
<evidence type="ECO:0000313" key="1">
    <source>
        <dbReference type="EMBL" id="AWR95298.1"/>
    </source>
</evidence>
<sequence>MSISQSKKTFIEFLKDVFSKHPEDWFSEAKFLYPQDNPEIEIKISSVNFSLTSPESVKEIVTKLKDVTGLEPKAYDIEVKMQLKYLKDSSKMVINSVQKCVVVSIKNDNDEKTWYTLFQWKNSLTSLLTDPNILVRVSQFFDDKNLVSIYVFLLNNPFQNIV</sequence>
<dbReference type="RefSeq" id="WP_110271178.1">
    <property type="nucleotide sequence ID" value="NZ_CP029289.2"/>
</dbReference>
<dbReference type="KEGG" id="abri:DFR85_12535"/>
<keyword evidence="2" id="KW-1185">Reference proteome</keyword>
<name>A0A2U9IGW8_9CREN</name>
<accession>A0A2U9IGW8</accession>
<dbReference type="AlphaFoldDB" id="A0A2U9IGW8"/>
<protein>
    <submittedName>
        <fullName evidence="1">Uncharacterized protein</fullName>
    </submittedName>
</protein>
<dbReference type="EMBL" id="CP029289">
    <property type="protein sequence ID" value="AWR95298.1"/>
    <property type="molecule type" value="Genomic_DNA"/>
</dbReference>
<evidence type="ECO:0000313" key="2">
    <source>
        <dbReference type="Proteomes" id="UP000248044"/>
    </source>
</evidence>
<proteinExistence type="predicted"/>